<organism evidence="2">
    <name type="scientific">Arundo donax</name>
    <name type="common">Giant reed</name>
    <name type="synonym">Donax arundinaceus</name>
    <dbReference type="NCBI Taxonomy" id="35708"/>
    <lineage>
        <taxon>Eukaryota</taxon>
        <taxon>Viridiplantae</taxon>
        <taxon>Streptophyta</taxon>
        <taxon>Embryophyta</taxon>
        <taxon>Tracheophyta</taxon>
        <taxon>Spermatophyta</taxon>
        <taxon>Magnoliopsida</taxon>
        <taxon>Liliopsida</taxon>
        <taxon>Poales</taxon>
        <taxon>Poaceae</taxon>
        <taxon>PACMAD clade</taxon>
        <taxon>Arundinoideae</taxon>
        <taxon>Arundineae</taxon>
        <taxon>Arundo</taxon>
    </lineage>
</organism>
<dbReference type="AlphaFoldDB" id="A0A0A9FUU4"/>
<feature type="signal peptide" evidence="1">
    <location>
        <begin position="1"/>
        <end position="18"/>
    </location>
</feature>
<sequence length="76" mass="9306">MMILFFMWLTYMFTFQRSYSNYRETVRSPNCCVMPPPKISRTRRRTACHCIKEEVNLDITTLVLYQYLSIFLIYIF</sequence>
<evidence type="ECO:0000313" key="2">
    <source>
        <dbReference type="EMBL" id="JAE14086.1"/>
    </source>
</evidence>
<feature type="chain" id="PRO_5002045939" evidence="1">
    <location>
        <begin position="19"/>
        <end position="76"/>
    </location>
</feature>
<proteinExistence type="predicted"/>
<keyword evidence="1" id="KW-0732">Signal</keyword>
<evidence type="ECO:0000256" key="1">
    <source>
        <dbReference type="SAM" id="SignalP"/>
    </source>
</evidence>
<reference evidence="2" key="1">
    <citation type="submission" date="2014-09" db="EMBL/GenBank/DDBJ databases">
        <authorList>
            <person name="Magalhaes I.L.F."/>
            <person name="Oliveira U."/>
            <person name="Santos F.R."/>
            <person name="Vidigal T.H.D.A."/>
            <person name="Brescovit A.D."/>
            <person name="Santos A.J."/>
        </authorList>
    </citation>
    <scope>NUCLEOTIDE SEQUENCE</scope>
    <source>
        <tissue evidence="2">Shoot tissue taken approximately 20 cm above the soil surface</tissue>
    </source>
</reference>
<dbReference type="EMBL" id="GBRH01183810">
    <property type="protein sequence ID" value="JAE14086.1"/>
    <property type="molecule type" value="Transcribed_RNA"/>
</dbReference>
<name>A0A0A9FUU4_ARUDO</name>
<protein>
    <submittedName>
        <fullName evidence="2">Uncharacterized protein</fullName>
    </submittedName>
</protein>
<reference evidence="2" key="2">
    <citation type="journal article" date="2015" name="Data Brief">
        <title>Shoot transcriptome of the giant reed, Arundo donax.</title>
        <authorList>
            <person name="Barrero R.A."/>
            <person name="Guerrero F.D."/>
            <person name="Moolhuijzen P."/>
            <person name="Goolsby J.A."/>
            <person name="Tidwell J."/>
            <person name="Bellgard S.E."/>
            <person name="Bellgard M.I."/>
        </authorList>
    </citation>
    <scope>NUCLEOTIDE SEQUENCE</scope>
    <source>
        <tissue evidence="2">Shoot tissue taken approximately 20 cm above the soil surface</tissue>
    </source>
</reference>
<accession>A0A0A9FUU4</accession>